<reference evidence="1" key="2">
    <citation type="journal article" date="2015" name="Data Brief">
        <title>Shoot transcriptome of the giant reed, Arundo donax.</title>
        <authorList>
            <person name="Barrero R.A."/>
            <person name="Guerrero F.D."/>
            <person name="Moolhuijzen P."/>
            <person name="Goolsby J.A."/>
            <person name="Tidwell J."/>
            <person name="Bellgard S.E."/>
            <person name="Bellgard M.I."/>
        </authorList>
    </citation>
    <scope>NUCLEOTIDE SEQUENCE</scope>
    <source>
        <tissue evidence="1">Shoot tissue taken approximately 20 cm above the soil surface</tissue>
    </source>
</reference>
<dbReference type="EMBL" id="GBRH01258712">
    <property type="protein sequence ID" value="JAD39183.1"/>
    <property type="molecule type" value="Transcribed_RNA"/>
</dbReference>
<proteinExistence type="predicted"/>
<evidence type="ECO:0000313" key="1">
    <source>
        <dbReference type="EMBL" id="JAD39183.1"/>
    </source>
</evidence>
<reference evidence="1" key="1">
    <citation type="submission" date="2014-09" db="EMBL/GenBank/DDBJ databases">
        <authorList>
            <person name="Magalhaes I.L.F."/>
            <person name="Oliveira U."/>
            <person name="Santos F.R."/>
            <person name="Vidigal T.H.D.A."/>
            <person name="Brescovit A.D."/>
            <person name="Santos A.J."/>
        </authorList>
    </citation>
    <scope>NUCLEOTIDE SEQUENCE</scope>
    <source>
        <tissue evidence="1">Shoot tissue taken approximately 20 cm above the soil surface</tissue>
    </source>
</reference>
<organism evidence="1">
    <name type="scientific">Arundo donax</name>
    <name type="common">Giant reed</name>
    <name type="synonym">Donax arundinaceus</name>
    <dbReference type="NCBI Taxonomy" id="35708"/>
    <lineage>
        <taxon>Eukaryota</taxon>
        <taxon>Viridiplantae</taxon>
        <taxon>Streptophyta</taxon>
        <taxon>Embryophyta</taxon>
        <taxon>Tracheophyta</taxon>
        <taxon>Spermatophyta</taxon>
        <taxon>Magnoliopsida</taxon>
        <taxon>Liliopsida</taxon>
        <taxon>Poales</taxon>
        <taxon>Poaceae</taxon>
        <taxon>PACMAD clade</taxon>
        <taxon>Arundinoideae</taxon>
        <taxon>Arundineae</taxon>
        <taxon>Arundo</taxon>
    </lineage>
</organism>
<name>A0A0A8ZNE2_ARUDO</name>
<sequence>MILTYSVVKHPSFVPLPFLQTLHLW</sequence>
<accession>A0A0A8ZNE2</accession>
<protein>
    <submittedName>
        <fullName evidence="1">Uncharacterized protein</fullName>
    </submittedName>
</protein>
<dbReference type="AlphaFoldDB" id="A0A0A8ZNE2"/>